<gene>
    <name evidence="1" type="ORF">OBE_12843</name>
</gene>
<organism evidence="1">
    <name type="scientific">human gut metagenome</name>
    <dbReference type="NCBI Taxonomy" id="408170"/>
    <lineage>
        <taxon>unclassified sequences</taxon>
        <taxon>metagenomes</taxon>
        <taxon>organismal metagenomes</taxon>
    </lineage>
</organism>
<sequence length="166" mass="18068">GKYLVSPSVIPKELLLKAVKERDFDSLPDFISDAAEKCLEVITKTENGQLCDIAADRACLEAMSGFAKSADNDIVAAYGDIFIKSAVLKTAYRAILTNKKRGFLEEALPDIPEIKKADLIDASLQGADALYDFVSSLGLESFAEALKNSPSAFEKYCDDAVMENMK</sequence>
<comment type="caution">
    <text evidence="1">The sequence shown here is derived from an EMBL/GenBank/DDBJ whole genome shotgun (WGS) entry which is preliminary data.</text>
</comment>
<protein>
    <submittedName>
        <fullName evidence="1">Type sodium ATP synthase subunit C</fullName>
    </submittedName>
</protein>
<dbReference type="Pfam" id="PF01992">
    <property type="entry name" value="vATP-synt_AC39"/>
    <property type="match status" value="1"/>
</dbReference>
<evidence type="ECO:0000313" key="1">
    <source>
        <dbReference type="EMBL" id="EKC52937.1"/>
    </source>
</evidence>
<dbReference type="InterPro" id="IPR002843">
    <property type="entry name" value="ATPase_V0-cplx_csu/dsu"/>
</dbReference>
<dbReference type="AlphaFoldDB" id="K1RWR0"/>
<name>K1RWR0_9ZZZZ</name>
<dbReference type="GO" id="GO:0046961">
    <property type="term" value="F:proton-transporting ATPase activity, rotational mechanism"/>
    <property type="evidence" value="ECO:0007669"/>
    <property type="project" value="InterPro"/>
</dbReference>
<accession>K1RWR0</accession>
<reference evidence="1" key="1">
    <citation type="journal article" date="2013" name="Environ. Microbiol.">
        <title>Microbiota from the distal guts of lean and obese adolescents exhibit partial functional redundancy besides clear differences in community structure.</title>
        <authorList>
            <person name="Ferrer M."/>
            <person name="Ruiz A."/>
            <person name="Lanza F."/>
            <person name="Haange S.B."/>
            <person name="Oberbach A."/>
            <person name="Till H."/>
            <person name="Bargiela R."/>
            <person name="Campoy C."/>
            <person name="Segura M.T."/>
            <person name="Richter M."/>
            <person name="von Bergen M."/>
            <person name="Seifert J."/>
            <person name="Suarez A."/>
        </authorList>
    </citation>
    <scope>NUCLEOTIDE SEQUENCE</scope>
</reference>
<dbReference type="InterPro" id="IPR036079">
    <property type="entry name" value="ATPase_csu/dsu_sf"/>
</dbReference>
<dbReference type="SUPFAM" id="SSF103486">
    <property type="entry name" value="V-type ATP synthase subunit C"/>
    <property type="match status" value="1"/>
</dbReference>
<dbReference type="EMBL" id="AJWZ01008862">
    <property type="protein sequence ID" value="EKC52937.1"/>
    <property type="molecule type" value="Genomic_DNA"/>
</dbReference>
<proteinExistence type="predicted"/>
<feature type="non-terminal residue" evidence="1">
    <location>
        <position position="1"/>
    </location>
</feature>
<feature type="non-terminal residue" evidence="1">
    <location>
        <position position="166"/>
    </location>
</feature>